<accession>A0A8S0XMX0</accession>
<feature type="domain" description="Fungal-type protein kinase" evidence="1">
    <location>
        <begin position="6"/>
        <end position="156"/>
    </location>
</feature>
<keyword evidence="3" id="KW-1185">Reference proteome</keyword>
<organism evidence="2 3">
    <name type="scientific">Cyclocybe aegerita</name>
    <name type="common">Black poplar mushroom</name>
    <name type="synonym">Agrocybe aegerita</name>
    <dbReference type="NCBI Taxonomy" id="1973307"/>
    <lineage>
        <taxon>Eukaryota</taxon>
        <taxon>Fungi</taxon>
        <taxon>Dikarya</taxon>
        <taxon>Basidiomycota</taxon>
        <taxon>Agaricomycotina</taxon>
        <taxon>Agaricomycetes</taxon>
        <taxon>Agaricomycetidae</taxon>
        <taxon>Agaricales</taxon>
        <taxon>Agaricineae</taxon>
        <taxon>Bolbitiaceae</taxon>
        <taxon>Cyclocybe</taxon>
    </lineage>
</organism>
<dbReference type="AlphaFoldDB" id="A0A8S0XMX0"/>
<dbReference type="InterPro" id="IPR040976">
    <property type="entry name" value="Pkinase_fungal"/>
</dbReference>
<name>A0A8S0XMX0_CYCAE</name>
<dbReference type="EMBL" id="CACVBS010000030">
    <property type="protein sequence ID" value="CAA7260737.1"/>
    <property type="molecule type" value="Genomic_DNA"/>
</dbReference>
<protein>
    <recommendedName>
        <fullName evidence="1">Fungal-type protein kinase domain-containing protein</fullName>
    </recommendedName>
</protein>
<proteinExistence type="predicted"/>
<evidence type="ECO:0000259" key="1">
    <source>
        <dbReference type="Pfam" id="PF17667"/>
    </source>
</evidence>
<comment type="caution">
    <text evidence="2">The sequence shown here is derived from an EMBL/GenBank/DDBJ whole genome shotgun (WGS) entry which is preliminary data.</text>
</comment>
<dbReference type="Pfam" id="PF17667">
    <property type="entry name" value="Pkinase_fungal"/>
    <property type="match status" value="1"/>
</dbReference>
<sequence length="168" mass="18952">MLDSRLKIVAAANHIMNEDPGACLPTITIEDDDVSLWCFSRSHSAKSHHVGCFADLKTFVSVLLSFIFATETEVGFDLTISRLSPVSYVYQVSDRFFKTIRMISEYRPLCIADRMTRVWEAVEVASFNDPTPKRNAHPIALKDVWLDASAQTEKEIQSALFSDLEEFG</sequence>
<dbReference type="Proteomes" id="UP000467700">
    <property type="component" value="Unassembled WGS sequence"/>
</dbReference>
<evidence type="ECO:0000313" key="2">
    <source>
        <dbReference type="EMBL" id="CAA7260737.1"/>
    </source>
</evidence>
<gene>
    <name evidence="2" type="ORF">AAE3_LOCUS2938</name>
</gene>
<evidence type="ECO:0000313" key="3">
    <source>
        <dbReference type="Proteomes" id="UP000467700"/>
    </source>
</evidence>
<reference evidence="2 3" key="1">
    <citation type="submission" date="2020-01" db="EMBL/GenBank/DDBJ databases">
        <authorList>
            <person name="Gupta K D."/>
        </authorList>
    </citation>
    <scope>NUCLEOTIDE SEQUENCE [LARGE SCALE GENOMIC DNA]</scope>
</reference>
<dbReference type="OrthoDB" id="3260094at2759"/>